<protein>
    <submittedName>
        <fullName evidence="1">Uncharacterized protein</fullName>
    </submittedName>
</protein>
<dbReference type="InterPro" id="IPR043930">
    <property type="entry name" value="DUF5754"/>
</dbReference>
<reference evidence="1" key="1">
    <citation type="journal article" date="2020" name="Nature">
        <title>Giant virus diversity and host interactions through global metagenomics.</title>
        <authorList>
            <person name="Schulz F."/>
            <person name="Roux S."/>
            <person name="Paez-Espino D."/>
            <person name="Jungbluth S."/>
            <person name="Walsh D.A."/>
            <person name="Denef V.J."/>
            <person name="McMahon K.D."/>
            <person name="Konstantinidis K.T."/>
            <person name="Eloe-Fadrosh E.A."/>
            <person name="Kyrpides N.C."/>
            <person name="Woyke T."/>
        </authorList>
    </citation>
    <scope>NUCLEOTIDE SEQUENCE</scope>
    <source>
        <strain evidence="1">GVMAG-S-3300010158-109</strain>
    </source>
</reference>
<accession>A0A6C0KFQ3</accession>
<name>A0A6C0KFQ3_9ZZZZ</name>
<organism evidence="1">
    <name type="scientific">viral metagenome</name>
    <dbReference type="NCBI Taxonomy" id="1070528"/>
    <lineage>
        <taxon>unclassified sequences</taxon>
        <taxon>metagenomes</taxon>
        <taxon>organismal metagenomes</taxon>
    </lineage>
</organism>
<dbReference type="EMBL" id="MN740871">
    <property type="protein sequence ID" value="QHU15966.1"/>
    <property type="molecule type" value="Genomic_DNA"/>
</dbReference>
<dbReference type="Pfam" id="PF19058">
    <property type="entry name" value="DUF5754"/>
    <property type="match status" value="1"/>
</dbReference>
<sequence length="104" mass="12423">MKSPTSLKKPFTKYKSTNATKKWDVYVPTSQGRLKKVSYGYRGMSDYTLHHDKERRERYRNRHASDHINDPYKPGFWSWWHLWGSTTDSAEAFQQAVRKAKRLI</sequence>
<evidence type="ECO:0000313" key="1">
    <source>
        <dbReference type="EMBL" id="QHU15966.1"/>
    </source>
</evidence>
<dbReference type="AlphaFoldDB" id="A0A6C0KFQ3"/>
<proteinExistence type="predicted"/>